<keyword evidence="2" id="KW-1185">Reference proteome</keyword>
<dbReference type="GO" id="GO:0008967">
    <property type="term" value="F:phosphoglycolate phosphatase activity"/>
    <property type="evidence" value="ECO:0007669"/>
    <property type="project" value="TreeGrafter"/>
</dbReference>
<evidence type="ECO:0000313" key="2">
    <source>
        <dbReference type="Proteomes" id="UP000287330"/>
    </source>
</evidence>
<reference evidence="2" key="1">
    <citation type="journal article" date="2018" name="Front. Microbiol.">
        <title>Genome-Based Analysis Reveals the Taxonomy and Diversity of the Family Idiomarinaceae.</title>
        <authorList>
            <person name="Liu Y."/>
            <person name="Lai Q."/>
            <person name="Shao Z."/>
        </authorList>
    </citation>
    <scope>NUCLEOTIDE SEQUENCE [LARGE SCALE GENOMIC DNA]</scope>
    <source>
        <strain evidence="2">F23</strain>
    </source>
</reference>
<dbReference type="SUPFAM" id="SSF56784">
    <property type="entry name" value="HAD-like"/>
    <property type="match status" value="1"/>
</dbReference>
<comment type="caution">
    <text evidence="1">The sequence shown here is derived from an EMBL/GenBank/DDBJ whole genome shotgun (WGS) entry which is preliminary data.</text>
</comment>
<dbReference type="Gene3D" id="1.10.150.240">
    <property type="entry name" value="Putative phosphatase, domain 2"/>
    <property type="match status" value="1"/>
</dbReference>
<evidence type="ECO:0000313" key="1">
    <source>
        <dbReference type="EMBL" id="RUO57638.1"/>
    </source>
</evidence>
<dbReference type="RefSeq" id="WP_110573152.1">
    <property type="nucleotide sequence ID" value="NZ_PIPV01000002.1"/>
</dbReference>
<dbReference type="EMBL" id="PIPV01000002">
    <property type="protein sequence ID" value="RUO57638.1"/>
    <property type="molecule type" value="Genomic_DNA"/>
</dbReference>
<dbReference type="SFLD" id="SFLDS00003">
    <property type="entry name" value="Haloacid_Dehalogenase"/>
    <property type="match status" value="1"/>
</dbReference>
<dbReference type="Gene3D" id="3.40.50.1000">
    <property type="entry name" value="HAD superfamily/HAD-like"/>
    <property type="match status" value="1"/>
</dbReference>
<dbReference type="GO" id="GO:0006281">
    <property type="term" value="P:DNA repair"/>
    <property type="evidence" value="ECO:0007669"/>
    <property type="project" value="TreeGrafter"/>
</dbReference>
<keyword evidence="1" id="KW-0378">Hydrolase</keyword>
<dbReference type="SFLD" id="SFLDG01129">
    <property type="entry name" value="C1.5:_HAD__Beta-PGM__Phosphata"/>
    <property type="match status" value="1"/>
</dbReference>
<proteinExistence type="predicted"/>
<dbReference type="GO" id="GO:0005829">
    <property type="term" value="C:cytosol"/>
    <property type="evidence" value="ECO:0007669"/>
    <property type="project" value="TreeGrafter"/>
</dbReference>
<dbReference type="InterPro" id="IPR036412">
    <property type="entry name" value="HAD-like_sf"/>
</dbReference>
<dbReference type="Pfam" id="PF13419">
    <property type="entry name" value="HAD_2"/>
    <property type="match status" value="1"/>
</dbReference>
<dbReference type="PANTHER" id="PTHR43434:SF24">
    <property type="entry name" value="HYDROLASE-RELATED"/>
    <property type="match status" value="1"/>
</dbReference>
<gene>
    <name evidence="1" type="ORF">CWE25_04000</name>
</gene>
<accession>A0A432Y9J6</accession>
<dbReference type="SFLD" id="SFLDG01135">
    <property type="entry name" value="C1.5.6:_HAD__Beta-PGM__Phospha"/>
    <property type="match status" value="1"/>
</dbReference>
<dbReference type="NCBIfam" id="TIGR01509">
    <property type="entry name" value="HAD-SF-IA-v3"/>
    <property type="match status" value="1"/>
</dbReference>
<dbReference type="PANTHER" id="PTHR43434">
    <property type="entry name" value="PHOSPHOGLYCOLATE PHOSPHATASE"/>
    <property type="match status" value="1"/>
</dbReference>
<dbReference type="InterPro" id="IPR006439">
    <property type="entry name" value="HAD-SF_hydro_IA"/>
</dbReference>
<dbReference type="OrthoDB" id="9782449at2"/>
<protein>
    <submittedName>
        <fullName evidence="1">HAD family hydrolase</fullName>
    </submittedName>
</protein>
<sequence length="219" mass="23870">MVKLVVFDWDGTLMDSVPRIVSAMQETARTLTLPVPSTKDVQEIIGISLEPAIERLFGRLDPDTHQAFLTVYRDEYVERNATPSPLFDGALPLLTQLKNSSLQLAVATGKARRGLDRVLLETHTRGFFSITRCSDESEGKPSPKMLLEIMAALEVKASETVLVGDSIHDMQMANNAGVAAIGVSFGTHSGDRLRAQGAIDVIDELSSLPNLLQQIRTAI</sequence>
<dbReference type="AlphaFoldDB" id="A0A432Y9J6"/>
<dbReference type="InterPro" id="IPR050155">
    <property type="entry name" value="HAD-like_hydrolase_sf"/>
</dbReference>
<dbReference type="Proteomes" id="UP000287330">
    <property type="component" value="Unassembled WGS sequence"/>
</dbReference>
<organism evidence="1 2">
    <name type="scientific">Idiomarina fontislapidosi</name>
    <dbReference type="NCBI Taxonomy" id="263723"/>
    <lineage>
        <taxon>Bacteria</taxon>
        <taxon>Pseudomonadati</taxon>
        <taxon>Pseudomonadota</taxon>
        <taxon>Gammaproteobacteria</taxon>
        <taxon>Alteromonadales</taxon>
        <taxon>Idiomarinaceae</taxon>
        <taxon>Idiomarina</taxon>
    </lineage>
</organism>
<dbReference type="InterPro" id="IPR041492">
    <property type="entry name" value="HAD_2"/>
</dbReference>
<dbReference type="InterPro" id="IPR023198">
    <property type="entry name" value="PGP-like_dom2"/>
</dbReference>
<dbReference type="InterPro" id="IPR023214">
    <property type="entry name" value="HAD_sf"/>
</dbReference>
<name>A0A432Y9J6_9GAMM</name>
<dbReference type="NCBIfam" id="TIGR01549">
    <property type="entry name" value="HAD-SF-IA-v1"/>
    <property type="match status" value="1"/>
</dbReference>